<feature type="transmembrane region" description="Helical" evidence="5">
    <location>
        <begin position="119"/>
        <end position="139"/>
    </location>
</feature>
<dbReference type="GO" id="GO:0016887">
    <property type="term" value="F:ATP hydrolysis activity"/>
    <property type="evidence" value="ECO:0007669"/>
    <property type="project" value="InterPro"/>
</dbReference>
<gene>
    <name evidence="7" type="primary">epiT'</name>
</gene>
<dbReference type="InterPro" id="IPR036640">
    <property type="entry name" value="ABC1_TM_sf"/>
</dbReference>
<evidence type="ECO:0000256" key="5">
    <source>
        <dbReference type="SAM" id="Phobius"/>
    </source>
</evidence>
<organism evidence="7">
    <name type="scientific">Staphylococcus epidermidis</name>
    <dbReference type="NCBI Taxonomy" id="1282"/>
    <lineage>
        <taxon>Bacteria</taxon>
        <taxon>Bacillati</taxon>
        <taxon>Bacillota</taxon>
        <taxon>Bacilli</taxon>
        <taxon>Bacillales</taxon>
        <taxon>Staphylococcaceae</taxon>
        <taxon>Staphylococcus</taxon>
    </lineage>
</organism>
<evidence type="ECO:0000259" key="6">
    <source>
        <dbReference type="PROSITE" id="PS50929"/>
    </source>
</evidence>
<dbReference type="GO" id="GO:0015421">
    <property type="term" value="F:ABC-type oligopeptide transporter activity"/>
    <property type="evidence" value="ECO:0007669"/>
    <property type="project" value="TreeGrafter"/>
</dbReference>
<dbReference type="PANTHER" id="PTHR43394:SF1">
    <property type="entry name" value="ATP-BINDING CASSETTE SUB-FAMILY B MEMBER 10, MITOCHONDRIAL"/>
    <property type="match status" value="1"/>
</dbReference>
<evidence type="ECO:0000256" key="3">
    <source>
        <dbReference type="ARBA" id="ARBA00022989"/>
    </source>
</evidence>
<evidence type="ECO:0000256" key="1">
    <source>
        <dbReference type="ARBA" id="ARBA00004651"/>
    </source>
</evidence>
<dbReference type="PROSITE" id="PS50929">
    <property type="entry name" value="ABC_TM1F"/>
    <property type="match status" value="1"/>
</dbReference>
<dbReference type="AlphaFoldDB" id="O07860"/>
<dbReference type="SUPFAM" id="SSF90123">
    <property type="entry name" value="ABC transporter transmembrane region"/>
    <property type="match status" value="1"/>
</dbReference>
<dbReference type="EMBL" id="U77778">
    <property type="protein sequence ID" value="AAB61160.1"/>
    <property type="molecule type" value="Genomic_DNA"/>
</dbReference>
<reference evidence="7" key="1">
    <citation type="journal article" date="1997" name="Mol. Gen. Genet.">
        <title>Secretion of the lantibiotics epidermin and gallidermin: sequence analysis of the genes gdmT and gdmH, their influence on epidermin production and their regulation by EpiQ.</title>
        <authorList>
            <person name="Peschel A."/>
            <person name="Schnell N."/>
            <person name="Hille M."/>
            <person name="Entian K.D."/>
            <person name="Gotz F."/>
        </authorList>
    </citation>
    <scope>NUCLEOTIDE SEQUENCE</scope>
    <source>
        <strain evidence="7">Tue3298</strain>
        <plasmid evidence="7">pTue32</plasmid>
    </source>
</reference>
<dbReference type="GO" id="GO:0005886">
    <property type="term" value="C:plasma membrane"/>
    <property type="evidence" value="ECO:0007669"/>
    <property type="project" value="UniProtKB-SubCell"/>
</dbReference>
<dbReference type="GO" id="GO:0005524">
    <property type="term" value="F:ATP binding"/>
    <property type="evidence" value="ECO:0007669"/>
    <property type="project" value="InterPro"/>
</dbReference>
<dbReference type="Pfam" id="PF00664">
    <property type="entry name" value="ABC_membrane"/>
    <property type="match status" value="1"/>
</dbReference>
<dbReference type="InterPro" id="IPR011527">
    <property type="entry name" value="ABC1_TM_dom"/>
</dbReference>
<name>O07860_STAEP</name>
<keyword evidence="3 5" id="KW-1133">Transmembrane helix</keyword>
<dbReference type="InterPro" id="IPR027417">
    <property type="entry name" value="P-loop_NTPase"/>
</dbReference>
<evidence type="ECO:0000256" key="4">
    <source>
        <dbReference type="ARBA" id="ARBA00023136"/>
    </source>
</evidence>
<dbReference type="Gene3D" id="3.40.50.300">
    <property type="entry name" value="P-loop containing nucleotide triphosphate hydrolases"/>
    <property type="match status" value="1"/>
</dbReference>
<keyword evidence="2 5" id="KW-0812">Transmembrane</keyword>
<accession>O07860</accession>
<keyword evidence="4 5" id="KW-0472">Membrane</keyword>
<dbReference type="Pfam" id="PF00005">
    <property type="entry name" value="ABC_tran"/>
    <property type="match status" value="1"/>
</dbReference>
<dbReference type="PANTHER" id="PTHR43394">
    <property type="entry name" value="ATP-DEPENDENT PERMEASE MDL1, MITOCHONDRIAL"/>
    <property type="match status" value="1"/>
</dbReference>
<geneLocation type="plasmid" evidence="7">
    <name>pTue32</name>
</geneLocation>
<protein>
    <submittedName>
        <fullName evidence="7">EpiT</fullName>
    </submittedName>
</protein>
<sequence length="335" mass="38707">MTLYLVCTLPILIIVILPIGNIMKRVSSKSQEATAKLSSYYSNRLSTIKLIKTLSTYNIEKIKNYTLLKNIFDIELHKIKVLSFFEPIMNLILFINIFGILFLGYYLMENNMMKSGDMFAYVLYLFQIINPIVSITSYWTEVQRAIGSSDRILKINKEPEEVLTIKTTYNNFVQKMEINDLNFTKDNKQIINSISLDLHKGYIYNIIGESGCGKSTLLNILAGLNTEYTGNIYLDKLDKSQFSKYEWRNLFSYITQDLQILEDTVYNNLIYGINENISIEEIQNACKKTNSLTFIQNLKNSFSTSISPDSINLSIGQKQRLVLTRAFLQKNLLFY</sequence>
<feature type="domain" description="ABC transmembrane type-1" evidence="6">
    <location>
        <begin position="1"/>
        <end position="144"/>
    </location>
</feature>
<evidence type="ECO:0000313" key="7">
    <source>
        <dbReference type="EMBL" id="AAB61160.1"/>
    </source>
</evidence>
<dbReference type="Gene3D" id="1.20.1560.10">
    <property type="entry name" value="ABC transporter type 1, transmembrane domain"/>
    <property type="match status" value="1"/>
</dbReference>
<evidence type="ECO:0000256" key="2">
    <source>
        <dbReference type="ARBA" id="ARBA00022692"/>
    </source>
</evidence>
<comment type="subcellular location">
    <subcellularLocation>
        <location evidence="1">Cell membrane</location>
        <topology evidence="1">Multi-pass membrane protein</topology>
    </subcellularLocation>
</comment>
<dbReference type="InterPro" id="IPR003439">
    <property type="entry name" value="ABC_transporter-like_ATP-bd"/>
</dbReference>
<dbReference type="InterPro" id="IPR039421">
    <property type="entry name" value="Type_1_exporter"/>
</dbReference>
<feature type="transmembrane region" description="Helical" evidence="5">
    <location>
        <begin position="88"/>
        <end position="107"/>
    </location>
</feature>
<proteinExistence type="predicted"/>
<dbReference type="SUPFAM" id="SSF52540">
    <property type="entry name" value="P-loop containing nucleoside triphosphate hydrolases"/>
    <property type="match status" value="1"/>
</dbReference>
<keyword evidence="7" id="KW-0614">Plasmid</keyword>